<dbReference type="EMBL" id="JAPQKQ010000002">
    <property type="protein sequence ID" value="KAJ5209306.1"/>
    <property type="molecule type" value="Genomic_DNA"/>
</dbReference>
<reference evidence="1" key="1">
    <citation type="submission" date="2022-11" db="EMBL/GenBank/DDBJ databases">
        <authorList>
            <person name="Petersen C."/>
        </authorList>
    </citation>
    <scope>NUCLEOTIDE SEQUENCE</scope>
    <source>
        <strain evidence="1">IBT 20477</strain>
    </source>
</reference>
<dbReference type="AlphaFoldDB" id="A0A9W9MXD9"/>
<accession>A0A9W9MXD9</accession>
<sequence length="111" mass="12806">METMYQRWRHNCLAVEVVKHNISPSEATHIRDLMQTPSPRLASLLLGIEVEEDRIALENAFIYNSAMALFQQQVDVLDGPVKQADADFYSYFQAVACRRLDILRPLIKLEQ</sequence>
<name>A0A9W9MXD9_9EURO</name>
<comment type="caution">
    <text evidence="1">The sequence shown here is derived from an EMBL/GenBank/DDBJ whole genome shotgun (WGS) entry which is preliminary data.</text>
</comment>
<reference evidence="1" key="2">
    <citation type="journal article" date="2023" name="IMA Fungus">
        <title>Comparative genomic study of the Penicillium genus elucidates a diverse pangenome and 15 lateral gene transfer events.</title>
        <authorList>
            <person name="Petersen C."/>
            <person name="Sorensen T."/>
            <person name="Nielsen M.R."/>
            <person name="Sondergaard T.E."/>
            <person name="Sorensen J.L."/>
            <person name="Fitzpatrick D.A."/>
            <person name="Frisvad J.C."/>
            <person name="Nielsen K.L."/>
        </authorList>
    </citation>
    <scope>NUCLEOTIDE SEQUENCE</scope>
    <source>
        <strain evidence="1">IBT 20477</strain>
    </source>
</reference>
<gene>
    <name evidence="1" type="ORF">N7449_003685</name>
</gene>
<organism evidence="1 2">
    <name type="scientific">Penicillium cf. viridicatum</name>
    <dbReference type="NCBI Taxonomy" id="2972119"/>
    <lineage>
        <taxon>Eukaryota</taxon>
        <taxon>Fungi</taxon>
        <taxon>Dikarya</taxon>
        <taxon>Ascomycota</taxon>
        <taxon>Pezizomycotina</taxon>
        <taxon>Eurotiomycetes</taxon>
        <taxon>Eurotiomycetidae</taxon>
        <taxon>Eurotiales</taxon>
        <taxon>Aspergillaceae</taxon>
        <taxon>Penicillium</taxon>
    </lineage>
</organism>
<protein>
    <submittedName>
        <fullName evidence="1">Uncharacterized protein</fullName>
    </submittedName>
</protein>
<dbReference type="OrthoDB" id="4368277at2759"/>
<keyword evidence="2" id="KW-1185">Reference proteome</keyword>
<evidence type="ECO:0000313" key="1">
    <source>
        <dbReference type="EMBL" id="KAJ5209306.1"/>
    </source>
</evidence>
<proteinExistence type="predicted"/>
<dbReference type="Proteomes" id="UP001150942">
    <property type="component" value="Unassembled WGS sequence"/>
</dbReference>
<evidence type="ECO:0000313" key="2">
    <source>
        <dbReference type="Proteomes" id="UP001150942"/>
    </source>
</evidence>